<sequence length="74" mass="8571">MKPSWSQNLTLEISQTHTCNPPGRDAAHTHTCYHTHTQVLPSEDDDGAKNKEHSVPRPRIRRPSRNREAVRKYK</sequence>
<comment type="caution">
    <text evidence="2">The sequence shown here is derived from an EMBL/GenBank/DDBJ whole genome shotgun (WGS) entry which is preliminary data.</text>
</comment>
<protein>
    <submittedName>
        <fullName evidence="2">Uncharacterized protein</fullName>
    </submittedName>
</protein>
<dbReference type="Proteomes" id="UP001054821">
    <property type="component" value="Unassembled WGS sequence"/>
</dbReference>
<reference evidence="2 3" key="1">
    <citation type="journal article" date="2022" name="G3 (Bethesda)">
        <title>Whole-genome sequence and methylome profiling of the almond [Prunus dulcis (Mill.) D.A. Webb] cultivar 'Nonpareil'.</title>
        <authorList>
            <person name="D'Amico-Willman K.M."/>
            <person name="Ouma W.Z."/>
            <person name="Meulia T."/>
            <person name="Sideli G.M."/>
            <person name="Gradziel T.M."/>
            <person name="Fresnedo-Ramirez J."/>
        </authorList>
    </citation>
    <scope>NUCLEOTIDE SEQUENCE [LARGE SCALE GENOMIC DNA]</scope>
    <source>
        <strain evidence="2">Clone GOH B32 T37-40</strain>
    </source>
</reference>
<name>A0AAD4UNA2_PRUDU</name>
<feature type="compositionally biased region" description="Basic and acidic residues" evidence="1">
    <location>
        <begin position="65"/>
        <end position="74"/>
    </location>
</feature>
<organism evidence="2 3">
    <name type="scientific">Prunus dulcis</name>
    <name type="common">Almond</name>
    <name type="synonym">Amygdalus dulcis</name>
    <dbReference type="NCBI Taxonomy" id="3755"/>
    <lineage>
        <taxon>Eukaryota</taxon>
        <taxon>Viridiplantae</taxon>
        <taxon>Streptophyta</taxon>
        <taxon>Embryophyta</taxon>
        <taxon>Tracheophyta</taxon>
        <taxon>Spermatophyta</taxon>
        <taxon>Magnoliopsida</taxon>
        <taxon>eudicotyledons</taxon>
        <taxon>Gunneridae</taxon>
        <taxon>Pentapetalae</taxon>
        <taxon>rosids</taxon>
        <taxon>fabids</taxon>
        <taxon>Rosales</taxon>
        <taxon>Rosaceae</taxon>
        <taxon>Amygdaloideae</taxon>
        <taxon>Amygdaleae</taxon>
        <taxon>Prunus</taxon>
    </lineage>
</organism>
<dbReference type="AlphaFoldDB" id="A0AAD4UNA2"/>
<evidence type="ECO:0000313" key="3">
    <source>
        <dbReference type="Proteomes" id="UP001054821"/>
    </source>
</evidence>
<dbReference type="EMBL" id="JAJFAZ020000095">
    <property type="protein sequence ID" value="KAI5311025.1"/>
    <property type="molecule type" value="Genomic_DNA"/>
</dbReference>
<evidence type="ECO:0000256" key="1">
    <source>
        <dbReference type="SAM" id="MobiDB-lite"/>
    </source>
</evidence>
<accession>A0AAD4UNA2</accession>
<proteinExistence type="predicted"/>
<keyword evidence="3" id="KW-1185">Reference proteome</keyword>
<evidence type="ECO:0000313" key="2">
    <source>
        <dbReference type="EMBL" id="KAI5311025.1"/>
    </source>
</evidence>
<gene>
    <name evidence="2" type="ORF">L3X38_026314</name>
</gene>
<feature type="region of interest" description="Disordered" evidence="1">
    <location>
        <begin position="38"/>
        <end position="74"/>
    </location>
</feature>